<dbReference type="Proteomes" id="UP001140091">
    <property type="component" value="Unassembled WGS sequence"/>
</dbReference>
<protein>
    <recommendedName>
        <fullName evidence="2">CxC1-like cysteine cluster associated with KDZ transposases domain-containing protein</fullName>
    </recommendedName>
</protein>
<dbReference type="AlphaFoldDB" id="A0A9W8MIL5"/>
<proteinExistence type="predicted"/>
<evidence type="ECO:0000256" key="1">
    <source>
        <dbReference type="SAM" id="MobiDB-lite"/>
    </source>
</evidence>
<organism evidence="3 4">
    <name type="scientific">Candolleomyces eurysporus</name>
    <dbReference type="NCBI Taxonomy" id="2828524"/>
    <lineage>
        <taxon>Eukaryota</taxon>
        <taxon>Fungi</taxon>
        <taxon>Dikarya</taxon>
        <taxon>Basidiomycota</taxon>
        <taxon>Agaricomycotina</taxon>
        <taxon>Agaricomycetes</taxon>
        <taxon>Agaricomycetidae</taxon>
        <taxon>Agaricales</taxon>
        <taxon>Agaricineae</taxon>
        <taxon>Psathyrellaceae</taxon>
        <taxon>Candolleomyces</taxon>
    </lineage>
</organism>
<accession>A0A9W8MIL5</accession>
<name>A0A9W8MIL5_9AGAR</name>
<feature type="domain" description="CxC1-like cysteine cluster associated with KDZ transposases" evidence="2">
    <location>
        <begin position="222"/>
        <end position="302"/>
    </location>
</feature>
<sequence length="1035" mass="114751">MAPTLKGHSTMSKSTASKGKISKGSSRARGRQLVAPGHGIHYTSPQKKQVAARKKEKIICYATAREVSDLSARMEVLKKNAMAAKQFQEDFAGSVPTDCPIPNTTILEGVEASEPSLPAPVGALASMEIDQSDVHVPNNESTCEDSDDDEGMPCDWEDDPGLPFPPPKRLTPDETAEELYEKWKALLPSFVKPFLQYSNSTAGKEWTRPPAILASQCIHSSGLQCSKTVSRVTGLLFASFMDYEVTACNCEPLAIVLVRNGLFPTAPTNPRQAVSIELLDLFLALTQRSSDAVTALAAALNTSYKNRAFVALNSTGGRVKQPFRKGIGYALQWYQCLRVEVKRRKEAAIASKLHDMFGVPIDQTQPTGPSDTEPETLSPPQLPVDAINEGQRNLPATVPEGCHRILQSLCPACFGGKMFGRPFDLGGDCQVSCDGNFNHRHLRLAANSPGFYLPVHFIPKEQVDRVGEQIEKARKRPVPLHTPVPDEAIKSCENSHEAGTGSTVKTSLERFDIGGLAALVCRHGIPLFVANIDTPGEQQKYAVSLIQHLFSFLPKMATVTVLYDIGCVVDASMCKYEIFPEDISSRLQFGTSAMHAYVHQWACQLHYNPRLKPGMGLTDGEAVERLWSRARHLIPVCRTSSANRRVLLIDSFLQELSAEMVVGLGSFICRKLAQEQWAQQKEVQLSLRSLAPGKLKTQLDHILRIQSELKTLEATVAKSNALLNSGSLPQSCRPALQALQQQFNELKGKADSMYASLNVSEDFPDLEGVSFNFMRQMFLVRELKANVQRRATHVFWEFDKLDRAAGGKDMATGTKMHQALRSTMTKRTSTLNHAIENFNRERAKLVKLNKPHYQIPIPDELPTKLADLKKCSTLMESVWVAPVDESVHRWVYDADVREGIRAFLKLDRCTEEQRRLGEEADNMLRWHRMELSAIIAALQDPANSDLVGPLRHEYEDVVALSSAWQTPLVPEALYKTQTESVTAATTLPLTWMPITVADESAEVPEEIELTENILLDDMYQEEMDSDGVYPSSICK</sequence>
<keyword evidence="4" id="KW-1185">Reference proteome</keyword>
<feature type="region of interest" description="Disordered" evidence="1">
    <location>
        <begin position="1"/>
        <end position="29"/>
    </location>
</feature>
<feature type="non-terminal residue" evidence="3">
    <location>
        <position position="1"/>
    </location>
</feature>
<feature type="compositionally biased region" description="Polar residues" evidence="1">
    <location>
        <begin position="7"/>
        <end position="17"/>
    </location>
</feature>
<evidence type="ECO:0000259" key="2">
    <source>
        <dbReference type="Pfam" id="PF18802"/>
    </source>
</evidence>
<dbReference type="OrthoDB" id="3253684at2759"/>
<dbReference type="Pfam" id="PF18802">
    <property type="entry name" value="CxC1"/>
    <property type="match status" value="1"/>
</dbReference>
<reference evidence="3" key="1">
    <citation type="submission" date="2022-06" db="EMBL/GenBank/DDBJ databases">
        <title>Genome Sequence of Candolleomyces eurysporus.</title>
        <authorList>
            <person name="Buettner E."/>
        </authorList>
    </citation>
    <scope>NUCLEOTIDE SEQUENCE</scope>
    <source>
        <strain evidence="3">VTCC 930004</strain>
    </source>
</reference>
<evidence type="ECO:0000313" key="4">
    <source>
        <dbReference type="Proteomes" id="UP001140091"/>
    </source>
</evidence>
<dbReference type="Pfam" id="PF18758">
    <property type="entry name" value="KDZ"/>
    <property type="match status" value="1"/>
</dbReference>
<dbReference type="PANTHER" id="PTHR33096">
    <property type="entry name" value="CXC2 DOMAIN-CONTAINING PROTEIN"/>
    <property type="match status" value="1"/>
</dbReference>
<dbReference type="InterPro" id="IPR041320">
    <property type="entry name" value="CxC1"/>
</dbReference>
<dbReference type="EMBL" id="JANBPK010000809">
    <property type="protein sequence ID" value="KAJ2931252.1"/>
    <property type="molecule type" value="Genomic_DNA"/>
</dbReference>
<dbReference type="InterPro" id="IPR040521">
    <property type="entry name" value="KDZ"/>
</dbReference>
<dbReference type="PANTHER" id="PTHR33096:SF1">
    <property type="entry name" value="CXC1-LIKE CYSTEINE CLUSTER ASSOCIATED WITH KDZ TRANSPOSASES DOMAIN-CONTAINING PROTEIN"/>
    <property type="match status" value="1"/>
</dbReference>
<comment type="caution">
    <text evidence="3">The sequence shown here is derived from an EMBL/GenBank/DDBJ whole genome shotgun (WGS) entry which is preliminary data.</text>
</comment>
<evidence type="ECO:0000313" key="3">
    <source>
        <dbReference type="EMBL" id="KAJ2931252.1"/>
    </source>
</evidence>
<gene>
    <name evidence="3" type="ORF">H1R20_g5859</name>
</gene>